<evidence type="ECO:0000313" key="4">
    <source>
        <dbReference type="EMBL" id="CAF3711943.1"/>
    </source>
</evidence>
<comment type="caution">
    <text evidence="3">The sequence shown here is derived from an EMBL/GenBank/DDBJ whole genome shotgun (WGS) entry which is preliminary data.</text>
</comment>
<name>A0A814CFC8_9BILA</name>
<dbReference type="Proteomes" id="UP000677228">
    <property type="component" value="Unassembled WGS sequence"/>
</dbReference>
<gene>
    <name evidence="3" type="ORF">GPM918_LOCUS10791</name>
    <name evidence="2" type="ORF">OVA965_LOCUS11399</name>
    <name evidence="5" type="ORF">SRO942_LOCUS10792</name>
    <name evidence="4" type="ORF">TMI583_LOCUS11400</name>
</gene>
<dbReference type="Proteomes" id="UP000681722">
    <property type="component" value="Unassembled WGS sequence"/>
</dbReference>
<evidence type="ECO:0000313" key="6">
    <source>
        <dbReference type="Proteomes" id="UP000663829"/>
    </source>
</evidence>
<feature type="compositionally biased region" description="Basic and acidic residues" evidence="1">
    <location>
        <begin position="105"/>
        <end position="122"/>
    </location>
</feature>
<evidence type="ECO:0000256" key="1">
    <source>
        <dbReference type="SAM" id="MobiDB-lite"/>
    </source>
</evidence>
<dbReference type="Proteomes" id="UP000682733">
    <property type="component" value="Unassembled WGS sequence"/>
</dbReference>
<sequence>MIPAATTLYVPAAAVANQQQRYFVIQPTPIVSAVPVFNGPYVYPSYGFVPKVVETSFKKEDIEQQQNTQEQGGDYYQPHRSRSRSKSPPQHHRMSRRDEYEQDQEELHVDRRTKHDTETIDEKIQRIRRELGQSNEQRHDKSVGTIDHYKPPQQQQYVHYRQSQNEQQYSSETNHQRQQQRSRSRSRSRSLSRPRSAGPREPWRSSNLNDYPWRDSHLPAYREHTLEKQQDFDSSQSRPSSSQNFEGSRGSSHSRSHSNQRQSTYQSQQDYVYRPKSETEAKKWYTQSTGKDPDREVYQMLRGGTTTYSYNQNNNSASYGEKFHVQHNGNSSYHHHQPSYDCSHSSSGGHAFYSDIPKPTKSHTLKKLDSTQHHTLYGCNEPCLHIVPKQGGSFDPPYVKIVNAPVTYLH</sequence>
<evidence type="ECO:0000313" key="2">
    <source>
        <dbReference type="EMBL" id="CAF0936278.1"/>
    </source>
</evidence>
<feature type="compositionally biased region" description="Polar residues" evidence="1">
    <location>
        <begin position="259"/>
        <end position="270"/>
    </location>
</feature>
<feature type="compositionally biased region" description="Polar residues" evidence="1">
    <location>
        <begin position="161"/>
        <end position="173"/>
    </location>
</feature>
<dbReference type="AlphaFoldDB" id="A0A814CFC8"/>
<evidence type="ECO:0000313" key="3">
    <source>
        <dbReference type="EMBL" id="CAF0942573.1"/>
    </source>
</evidence>
<dbReference type="EMBL" id="CAJNOK010004395">
    <property type="protein sequence ID" value="CAF0936278.1"/>
    <property type="molecule type" value="Genomic_DNA"/>
</dbReference>
<feature type="region of interest" description="Disordered" evidence="1">
    <location>
        <begin position="129"/>
        <end position="148"/>
    </location>
</feature>
<feature type="region of interest" description="Disordered" evidence="1">
    <location>
        <begin position="227"/>
        <end position="291"/>
    </location>
</feature>
<dbReference type="EMBL" id="CAJOBC010002160">
    <property type="protein sequence ID" value="CAF3718916.1"/>
    <property type="molecule type" value="Genomic_DNA"/>
</dbReference>
<feature type="region of interest" description="Disordered" evidence="1">
    <location>
        <begin position="155"/>
        <end position="212"/>
    </location>
</feature>
<dbReference type="EMBL" id="CAJOBA010004400">
    <property type="protein sequence ID" value="CAF3711943.1"/>
    <property type="molecule type" value="Genomic_DNA"/>
</dbReference>
<evidence type="ECO:0000313" key="5">
    <source>
        <dbReference type="EMBL" id="CAF3718916.1"/>
    </source>
</evidence>
<protein>
    <submittedName>
        <fullName evidence="3">Uncharacterized protein</fullName>
    </submittedName>
</protein>
<feature type="compositionally biased region" description="Basic residues" evidence="1">
    <location>
        <begin position="178"/>
        <end position="192"/>
    </location>
</feature>
<proteinExistence type="predicted"/>
<accession>A0A814CFC8</accession>
<feature type="region of interest" description="Disordered" evidence="1">
    <location>
        <begin position="60"/>
        <end position="122"/>
    </location>
</feature>
<feature type="compositionally biased region" description="Basic and acidic residues" evidence="1">
    <location>
        <begin position="273"/>
        <end position="283"/>
    </location>
</feature>
<keyword evidence="6" id="KW-1185">Reference proteome</keyword>
<organism evidence="3 6">
    <name type="scientific">Didymodactylos carnosus</name>
    <dbReference type="NCBI Taxonomy" id="1234261"/>
    <lineage>
        <taxon>Eukaryota</taxon>
        <taxon>Metazoa</taxon>
        <taxon>Spiralia</taxon>
        <taxon>Gnathifera</taxon>
        <taxon>Rotifera</taxon>
        <taxon>Eurotatoria</taxon>
        <taxon>Bdelloidea</taxon>
        <taxon>Philodinida</taxon>
        <taxon>Philodinidae</taxon>
        <taxon>Didymodactylos</taxon>
    </lineage>
</organism>
<dbReference type="OrthoDB" id="10032805at2759"/>
<dbReference type="Proteomes" id="UP000663829">
    <property type="component" value="Unassembled WGS sequence"/>
</dbReference>
<reference evidence="3" key="1">
    <citation type="submission" date="2021-02" db="EMBL/GenBank/DDBJ databases">
        <authorList>
            <person name="Nowell W R."/>
        </authorList>
    </citation>
    <scope>NUCLEOTIDE SEQUENCE</scope>
</reference>
<feature type="compositionally biased region" description="Low complexity" evidence="1">
    <location>
        <begin position="232"/>
        <end position="251"/>
    </location>
</feature>
<feature type="compositionally biased region" description="Basic residues" evidence="1">
    <location>
        <begin position="79"/>
        <end position="95"/>
    </location>
</feature>
<dbReference type="EMBL" id="CAJNOQ010002160">
    <property type="protein sequence ID" value="CAF0942573.1"/>
    <property type="molecule type" value="Genomic_DNA"/>
</dbReference>